<keyword evidence="12" id="KW-1185">Reference proteome</keyword>
<feature type="transmembrane region" description="Helical" evidence="9">
    <location>
        <begin position="30"/>
        <end position="49"/>
    </location>
</feature>
<feature type="transmembrane region" description="Helical" evidence="9">
    <location>
        <begin position="176"/>
        <end position="204"/>
    </location>
</feature>
<dbReference type="Proteomes" id="UP000256913">
    <property type="component" value="Unassembled WGS sequence"/>
</dbReference>
<feature type="domain" description="ABC transmembrane type-2" evidence="10">
    <location>
        <begin position="28"/>
        <end position="250"/>
    </location>
</feature>
<dbReference type="PIRSF" id="PIRSF006648">
    <property type="entry name" value="DrrB"/>
    <property type="match status" value="1"/>
</dbReference>
<feature type="transmembrane region" description="Helical" evidence="9">
    <location>
        <begin position="104"/>
        <end position="128"/>
    </location>
</feature>
<dbReference type="GO" id="GO:0140359">
    <property type="term" value="F:ABC-type transporter activity"/>
    <property type="evidence" value="ECO:0007669"/>
    <property type="project" value="InterPro"/>
</dbReference>
<evidence type="ECO:0000256" key="6">
    <source>
        <dbReference type="ARBA" id="ARBA00022989"/>
    </source>
</evidence>
<evidence type="ECO:0000256" key="2">
    <source>
        <dbReference type="ARBA" id="ARBA00007783"/>
    </source>
</evidence>
<sequence>MRPDTLAGPRRFGVVARHQAVLLRRAPGPLLAYTVMPIVLTIFLEPIRASVAPAGTSGIDAAAPGMLVMFSLFMVGVVGDSLINEREWRTGQRLRTTPLRAGELLAGKTVPLFAALLAQQVAVLAFAAVGYGLDLAGAGWALAIVGAAWAVCVLGLGTALATLVRNHGQLSAVKDIAALVLAGLGGALVPTSLLPSWAAGLAPFSPAYWAMRGYADALAPRPGVSATAVVVLVATGLAGFALAVQSLLRPHA</sequence>
<dbReference type="GO" id="GO:0043190">
    <property type="term" value="C:ATP-binding cassette (ABC) transporter complex"/>
    <property type="evidence" value="ECO:0007669"/>
    <property type="project" value="InterPro"/>
</dbReference>
<dbReference type="EMBL" id="QUMQ01000001">
    <property type="protein sequence ID" value="REG01417.1"/>
    <property type="molecule type" value="Genomic_DNA"/>
</dbReference>
<evidence type="ECO:0000259" key="10">
    <source>
        <dbReference type="PROSITE" id="PS51012"/>
    </source>
</evidence>
<feature type="transmembrane region" description="Helical" evidence="9">
    <location>
        <begin position="224"/>
        <end position="248"/>
    </location>
</feature>
<evidence type="ECO:0000256" key="1">
    <source>
        <dbReference type="ARBA" id="ARBA00004651"/>
    </source>
</evidence>
<gene>
    <name evidence="11" type="ORF">DFJ67_7501</name>
</gene>
<dbReference type="InterPro" id="IPR047817">
    <property type="entry name" value="ABC2_TM_bact-type"/>
</dbReference>
<dbReference type="OrthoDB" id="4526018at2"/>
<evidence type="ECO:0000256" key="9">
    <source>
        <dbReference type="RuleBase" id="RU361157"/>
    </source>
</evidence>
<keyword evidence="7 9" id="KW-0472">Membrane</keyword>
<evidence type="ECO:0000256" key="5">
    <source>
        <dbReference type="ARBA" id="ARBA00022692"/>
    </source>
</evidence>
<keyword evidence="4 9" id="KW-1003">Cell membrane</keyword>
<dbReference type="PANTHER" id="PTHR30294">
    <property type="entry name" value="MEMBRANE COMPONENT OF ABC TRANSPORTER YHHJ-RELATED"/>
    <property type="match status" value="1"/>
</dbReference>
<dbReference type="InterPro" id="IPR000412">
    <property type="entry name" value="ABC_2_transport"/>
</dbReference>
<keyword evidence="6 9" id="KW-1133">Transmembrane helix</keyword>
<evidence type="ECO:0000256" key="4">
    <source>
        <dbReference type="ARBA" id="ARBA00022475"/>
    </source>
</evidence>
<evidence type="ECO:0000256" key="7">
    <source>
        <dbReference type="ARBA" id="ARBA00023136"/>
    </source>
</evidence>
<dbReference type="PROSITE" id="PS51012">
    <property type="entry name" value="ABC_TM2"/>
    <property type="match status" value="1"/>
</dbReference>
<protein>
    <recommendedName>
        <fullName evidence="9">Transport permease protein</fullName>
    </recommendedName>
</protein>
<evidence type="ECO:0000256" key="3">
    <source>
        <dbReference type="ARBA" id="ARBA00022448"/>
    </source>
</evidence>
<keyword evidence="8" id="KW-0046">Antibiotic resistance</keyword>
<evidence type="ECO:0000256" key="8">
    <source>
        <dbReference type="ARBA" id="ARBA00023251"/>
    </source>
</evidence>
<dbReference type="PANTHER" id="PTHR30294:SF38">
    <property type="entry name" value="TRANSPORT PERMEASE PROTEIN"/>
    <property type="match status" value="1"/>
</dbReference>
<feature type="transmembrane region" description="Helical" evidence="9">
    <location>
        <begin position="140"/>
        <end position="164"/>
    </location>
</feature>
<reference evidence="11 12" key="1">
    <citation type="submission" date="2018-08" db="EMBL/GenBank/DDBJ databases">
        <title>Sequencing the genomes of 1000 actinobacteria strains.</title>
        <authorList>
            <person name="Klenk H.-P."/>
        </authorList>
    </citation>
    <scope>NUCLEOTIDE SEQUENCE [LARGE SCALE GENOMIC DNA]</scope>
    <source>
        <strain evidence="11 12">DSM 44099</strain>
    </source>
</reference>
<comment type="similarity">
    <text evidence="2 9">Belongs to the ABC-2 integral membrane protein family.</text>
</comment>
<comment type="caution">
    <text evidence="11">The sequence shown here is derived from an EMBL/GenBank/DDBJ whole genome shotgun (WGS) entry which is preliminary data.</text>
</comment>
<dbReference type="InterPro" id="IPR013525">
    <property type="entry name" value="ABC2_TM"/>
</dbReference>
<keyword evidence="3 9" id="KW-0813">Transport</keyword>
<dbReference type="RefSeq" id="WP_116073661.1">
    <property type="nucleotide sequence ID" value="NZ_BONB01000012.1"/>
</dbReference>
<proteinExistence type="inferred from homology"/>
<name>A0A3D9ZVU3_9ACTN</name>
<dbReference type="AlphaFoldDB" id="A0A3D9ZVU3"/>
<dbReference type="GO" id="GO:0046677">
    <property type="term" value="P:response to antibiotic"/>
    <property type="evidence" value="ECO:0007669"/>
    <property type="project" value="UniProtKB-KW"/>
</dbReference>
<feature type="transmembrane region" description="Helical" evidence="9">
    <location>
        <begin position="61"/>
        <end position="83"/>
    </location>
</feature>
<evidence type="ECO:0000313" key="12">
    <source>
        <dbReference type="Proteomes" id="UP000256913"/>
    </source>
</evidence>
<comment type="subcellular location">
    <subcellularLocation>
        <location evidence="1 9">Cell membrane</location>
        <topology evidence="1 9">Multi-pass membrane protein</topology>
    </subcellularLocation>
</comment>
<keyword evidence="5 9" id="KW-0812">Transmembrane</keyword>
<dbReference type="InterPro" id="IPR051449">
    <property type="entry name" value="ABC-2_transporter_component"/>
</dbReference>
<evidence type="ECO:0000313" key="11">
    <source>
        <dbReference type="EMBL" id="REG01417.1"/>
    </source>
</evidence>
<organism evidence="11 12">
    <name type="scientific">Asanoa ferruginea</name>
    <dbReference type="NCBI Taxonomy" id="53367"/>
    <lineage>
        <taxon>Bacteria</taxon>
        <taxon>Bacillati</taxon>
        <taxon>Actinomycetota</taxon>
        <taxon>Actinomycetes</taxon>
        <taxon>Micromonosporales</taxon>
        <taxon>Micromonosporaceae</taxon>
        <taxon>Asanoa</taxon>
    </lineage>
</organism>
<accession>A0A3D9ZVU3</accession>
<dbReference type="Pfam" id="PF01061">
    <property type="entry name" value="ABC2_membrane"/>
    <property type="match status" value="1"/>
</dbReference>